<feature type="compositionally biased region" description="Basic and acidic residues" evidence="1">
    <location>
        <begin position="127"/>
        <end position="139"/>
    </location>
</feature>
<organism evidence="2 3">
    <name type="scientific">Phyllosticta capitalensis</name>
    <dbReference type="NCBI Taxonomy" id="121624"/>
    <lineage>
        <taxon>Eukaryota</taxon>
        <taxon>Fungi</taxon>
        <taxon>Dikarya</taxon>
        <taxon>Ascomycota</taxon>
        <taxon>Pezizomycotina</taxon>
        <taxon>Dothideomycetes</taxon>
        <taxon>Dothideomycetes incertae sedis</taxon>
        <taxon>Botryosphaeriales</taxon>
        <taxon>Phyllostictaceae</taxon>
        <taxon>Phyllosticta</taxon>
    </lineage>
</organism>
<sequence>MASSATDRSAPNENDLKALRFLKKRKVDLTTFLDDSFKPREPPNPALPFHWLREDQPETRILEPNEYPVSILTKIYQLVKKAASIEDAQDAVRAAVALRKGSVAAVSSVVQVLPRDMDAAIRDVKAKPADETKGVKRAADTAGPEPQTAKRANLGDHNASNDAAADPVRPDIISRIQDVPEPLDLLFNRLKKMKKSPSSYLTPAVSAYFNPNQTESELYALFLTATTELREDDGPYEHLGLKEQLFLHAEKHWYFKRSVDKASQIYDNMHKDQGITLSDELEELLQEPLPCCPGEEAAGEQIAQPPDHSQCAST</sequence>
<protein>
    <submittedName>
        <fullName evidence="2">Uncharacterized protein</fullName>
    </submittedName>
</protein>
<name>A0ABR1YUF3_9PEZI</name>
<dbReference type="EMBL" id="JBBWRZ010000004">
    <property type="protein sequence ID" value="KAK8238601.1"/>
    <property type="molecule type" value="Genomic_DNA"/>
</dbReference>
<accession>A0ABR1YUF3</accession>
<evidence type="ECO:0000313" key="2">
    <source>
        <dbReference type="EMBL" id="KAK8238601.1"/>
    </source>
</evidence>
<dbReference type="Proteomes" id="UP001492380">
    <property type="component" value="Unassembled WGS sequence"/>
</dbReference>
<reference evidence="2 3" key="1">
    <citation type="submission" date="2024-04" db="EMBL/GenBank/DDBJ databases">
        <title>Phyllosticta paracitricarpa is synonymous to the EU quarantine fungus P. citricarpa based on phylogenomic analyses.</title>
        <authorList>
            <consortium name="Lawrence Berkeley National Laboratory"/>
            <person name="Van Ingen-Buijs V.A."/>
            <person name="Van Westerhoven A.C."/>
            <person name="Haridas S."/>
            <person name="Skiadas P."/>
            <person name="Martin F."/>
            <person name="Groenewald J.Z."/>
            <person name="Crous P.W."/>
            <person name="Seidl M.F."/>
        </authorList>
    </citation>
    <scope>NUCLEOTIDE SEQUENCE [LARGE SCALE GENOMIC DNA]</scope>
    <source>
        <strain evidence="2 3">CBS 123374</strain>
    </source>
</reference>
<evidence type="ECO:0000313" key="3">
    <source>
        <dbReference type="Proteomes" id="UP001492380"/>
    </source>
</evidence>
<feature type="region of interest" description="Disordered" evidence="1">
    <location>
        <begin position="292"/>
        <end position="314"/>
    </location>
</feature>
<keyword evidence="3" id="KW-1185">Reference proteome</keyword>
<comment type="caution">
    <text evidence="2">The sequence shown here is derived from an EMBL/GenBank/DDBJ whole genome shotgun (WGS) entry which is preliminary data.</text>
</comment>
<proteinExistence type="predicted"/>
<feature type="region of interest" description="Disordered" evidence="1">
    <location>
        <begin position="127"/>
        <end position="166"/>
    </location>
</feature>
<evidence type="ECO:0000256" key="1">
    <source>
        <dbReference type="SAM" id="MobiDB-lite"/>
    </source>
</evidence>
<gene>
    <name evidence="2" type="ORF">HDK90DRAFT_510214</name>
</gene>